<dbReference type="EMBL" id="UYRT01009513">
    <property type="protein sequence ID" value="VDK47581.1"/>
    <property type="molecule type" value="Genomic_DNA"/>
</dbReference>
<evidence type="ECO:0008006" key="4">
    <source>
        <dbReference type="Google" id="ProtNLM"/>
    </source>
</evidence>
<accession>A0A3P6RVK4</accession>
<gene>
    <name evidence="2" type="ORF">GPUH_LOCUS4831</name>
</gene>
<protein>
    <recommendedName>
        <fullName evidence="4">Mediator complex subunit 6</fullName>
    </recommendedName>
</protein>
<dbReference type="AlphaFoldDB" id="A0A3P6RVK4"/>
<evidence type="ECO:0000313" key="3">
    <source>
        <dbReference type="Proteomes" id="UP000271098"/>
    </source>
</evidence>
<sequence length="181" mass="19455">MIGIVDSLRMALEQARQYCRYSAGRGYYWEFKESEGETTKKAPKEEEKPQLARSTYYHRTRTDPMLRELFAKFPPPDNIGFNYDESEASAEADATAAGGSAADKSAPTASITGQDAKPTEDASSAAQKATFASPSSVPMIPPHRSAGEASGGPLSFPGTAPPLSTPANPPQETDFKRFKTG</sequence>
<keyword evidence="3" id="KW-1185">Reference proteome</keyword>
<reference evidence="2 3" key="1">
    <citation type="submission" date="2018-11" db="EMBL/GenBank/DDBJ databases">
        <authorList>
            <consortium name="Pathogen Informatics"/>
        </authorList>
    </citation>
    <scope>NUCLEOTIDE SEQUENCE [LARGE SCALE GENOMIC DNA]</scope>
</reference>
<evidence type="ECO:0000256" key="1">
    <source>
        <dbReference type="SAM" id="MobiDB-lite"/>
    </source>
</evidence>
<name>A0A3P6RVK4_9BILA</name>
<feature type="compositionally biased region" description="Polar residues" evidence="1">
    <location>
        <begin position="121"/>
        <end position="136"/>
    </location>
</feature>
<proteinExistence type="predicted"/>
<feature type="compositionally biased region" description="Pro residues" evidence="1">
    <location>
        <begin position="159"/>
        <end position="169"/>
    </location>
</feature>
<organism evidence="2 3">
    <name type="scientific">Gongylonema pulchrum</name>
    <dbReference type="NCBI Taxonomy" id="637853"/>
    <lineage>
        <taxon>Eukaryota</taxon>
        <taxon>Metazoa</taxon>
        <taxon>Ecdysozoa</taxon>
        <taxon>Nematoda</taxon>
        <taxon>Chromadorea</taxon>
        <taxon>Rhabditida</taxon>
        <taxon>Spirurina</taxon>
        <taxon>Spiruromorpha</taxon>
        <taxon>Spiruroidea</taxon>
        <taxon>Gongylonematidae</taxon>
        <taxon>Gongylonema</taxon>
    </lineage>
</organism>
<dbReference type="OrthoDB" id="344220at2759"/>
<feature type="region of interest" description="Disordered" evidence="1">
    <location>
        <begin position="75"/>
        <end position="181"/>
    </location>
</feature>
<evidence type="ECO:0000313" key="2">
    <source>
        <dbReference type="EMBL" id="VDK47581.1"/>
    </source>
</evidence>
<dbReference type="Proteomes" id="UP000271098">
    <property type="component" value="Unassembled WGS sequence"/>
</dbReference>
<feature type="compositionally biased region" description="Low complexity" evidence="1">
    <location>
        <begin position="91"/>
        <end position="106"/>
    </location>
</feature>